<organism evidence="1 2">
    <name type="scientific">Vigna unguiculata</name>
    <name type="common">Cowpea</name>
    <dbReference type="NCBI Taxonomy" id="3917"/>
    <lineage>
        <taxon>Eukaryota</taxon>
        <taxon>Viridiplantae</taxon>
        <taxon>Streptophyta</taxon>
        <taxon>Embryophyta</taxon>
        <taxon>Tracheophyta</taxon>
        <taxon>Spermatophyta</taxon>
        <taxon>Magnoliopsida</taxon>
        <taxon>eudicotyledons</taxon>
        <taxon>Gunneridae</taxon>
        <taxon>Pentapetalae</taxon>
        <taxon>rosids</taxon>
        <taxon>fabids</taxon>
        <taxon>Fabales</taxon>
        <taxon>Fabaceae</taxon>
        <taxon>Papilionoideae</taxon>
        <taxon>50 kb inversion clade</taxon>
        <taxon>NPAAA clade</taxon>
        <taxon>indigoferoid/millettioid clade</taxon>
        <taxon>Phaseoleae</taxon>
        <taxon>Vigna</taxon>
    </lineage>
</organism>
<dbReference type="EMBL" id="CP039354">
    <property type="protein sequence ID" value="QCE11114.1"/>
    <property type="molecule type" value="Genomic_DNA"/>
</dbReference>
<proteinExistence type="predicted"/>
<evidence type="ECO:0000313" key="2">
    <source>
        <dbReference type="Proteomes" id="UP000501690"/>
    </source>
</evidence>
<accession>A0A4D6NEF5</accession>
<sequence>MATAPRHYRWKRHRQHPVLSPKFQNRATTPPSPSNCFMIHRLKLCFASISLFLEFRLLGQHEICLSGLVVVLQLWAVERLGLSGLDKELVFPRILSWSDVNLKSRSIEMLFLDTQIIWDWSLRVEDVSNEMIRAALNVNEDYEFKHADEDETSISKKDLLERLKRHGKSLRKMKKCISFLHEKIMSTCNAVEGDNGQEADVECSLDEDAERVYEHNVQHFEKGDLSSGVTFKEDVAKGIDLNVAADVGCSKDVFALVHVMSCVSY</sequence>
<reference evidence="1 2" key="1">
    <citation type="submission" date="2019-04" db="EMBL/GenBank/DDBJ databases">
        <title>An improved genome assembly and genetic linkage map for asparagus bean, Vigna unguiculata ssp. sesquipedialis.</title>
        <authorList>
            <person name="Xia Q."/>
            <person name="Zhang R."/>
            <person name="Dong Y."/>
        </authorList>
    </citation>
    <scope>NUCLEOTIDE SEQUENCE [LARGE SCALE GENOMIC DNA]</scope>
    <source>
        <tissue evidence="1">Leaf</tissue>
    </source>
</reference>
<evidence type="ECO:0000313" key="1">
    <source>
        <dbReference type="EMBL" id="QCE11114.1"/>
    </source>
</evidence>
<keyword evidence="2" id="KW-1185">Reference proteome</keyword>
<dbReference type="AlphaFoldDB" id="A0A4D6NEF5"/>
<dbReference type="Proteomes" id="UP000501690">
    <property type="component" value="Linkage Group LG10"/>
</dbReference>
<gene>
    <name evidence="1" type="ORF">DEO72_LG10g2347</name>
</gene>
<protein>
    <submittedName>
        <fullName evidence="1">Uncharacterized protein</fullName>
    </submittedName>
</protein>
<name>A0A4D6NEF5_VIGUN</name>